<sequence>MAPRVYREADMVPSIHLGASADPDEFAAAELLLAWTGRLSCRAGRRRRGERLRRRSLR</sequence>
<proteinExistence type="predicted"/>
<gene>
    <name evidence="1" type="ORF">GQ55_3G217400</name>
</gene>
<dbReference type="Gramene" id="PUZ65364">
    <property type="protein sequence ID" value="PUZ65364"/>
    <property type="gene ID" value="GQ55_3G217400"/>
</dbReference>
<protein>
    <submittedName>
        <fullName evidence="1">Uncharacterized protein</fullName>
    </submittedName>
</protein>
<dbReference type="Proteomes" id="UP000244336">
    <property type="component" value="Chromosome 3"/>
</dbReference>
<evidence type="ECO:0000313" key="2">
    <source>
        <dbReference type="Proteomes" id="UP000244336"/>
    </source>
</evidence>
<evidence type="ECO:0000313" key="1">
    <source>
        <dbReference type="EMBL" id="PUZ65364.1"/>
    </source>
</evidence>
<reference evidence="1 2" key="1">
    <citation type="submission" date="2018-04" db="EMBL/GenBank/DDBJ databases">
        <title>WGS assembly of Panicum hallii var. hallii HAL2.</title>
        <authorList>
            <person name="Lovell J."/>
            <person name="Jenkins J."/>
            <person name="Lowry D."/>
            <person name="Mamidi S."/>
            <person name="Sreedasyam A."/>
            <person name="Weng X."/>
            <person name="Barry K."/>
            <person name="Bonette J."/>
            <person name="Campitelli B."/>
            <person name="Daum C."/>
            <person name="Gordon S."/>
            <person name="Gould B."/>
            <person name="Lipzen A."/>
            <person name="MacQueen A."/>
            <person name="Palacio-Mejia J."/>
            <person name="Plott C."/>
            <person name="Shakirov E."/>
            <person name="Shu S."/>
            <person name="Yoshinaga Y."/>
            <person name="Zane M."/>
            <person name="Rokhsar D."/>
            <person name="Grimwood J."/>
            <person name="Schmutz J."/>
            <person name="Juenger T."/>
        </authorList>
    </citation>
    <scope>NUCLEOTIDE SEQUENCE [LARGE SCALE GENOMIC DNA]</scope>
    <source>
        <strain evidence="2">cv. HAL2</strain>
    </source>
</reference>
<accession>A0A2T7EC07</accession>
<keyword evidence="2" id="KW-1185">Reference proteome</keyword>
<organism evidence="1 2">
    <name type="scientific">Panicum hallii var. hallii</name>
    <dbReference type="NCBI Taxonomy" id="1504633"/>
    <lineage>
        <taxon>Eukaryota</taxon>
        <taxon>Viridiplantae</taxon>
        <taxon>Streptophyta</taxon>
        <taxon>Embryophyta</taxon>
        <taxon>Tracheophyta</taxon>
        <taxon>Spermatophyta</taxon>
        <taxon>Magnoliopsida</taxon>
        <taxon>Liliopsida</taxon>
        <taxon>Poales</taxon>
        <taxon>Poaceae</taxon>
        <taxon>PACMAD clade</taxon>
        <taxon>Panicoideae</taxon>
        <taxon>Panicodae</taxon>
        <taxon>Paniceae</taxon>
        <taxon>Panicinae</taxon>
        <taxon>Panicum</taxon>
        <taxon>Panicum sect. Panicum</taxon>
    </lineage>
</organism>
<dbReference type="AlphaFoldDB" id="A0A2T7EC07"/>
<dbReference type="EMBL" id="CM009751">
    <property type="protein sequence ID" value="PUZ65364.1"/>
    <property type="molecule type" value="Genomic_DNA"/>
</dbReference>
<name>A0A2T7EC07_9POAL</name>